<dbReference type="InterPro" id="IPR045087">
    <property type="entry name" value="Cu-oxidase_fam"/>
</dbReference>
<evidence type="ECO:0000259" key="7">
    <source>
        <dbReference type="Pfam" id="PF07731"/>
    </source>
</evidence>
<keyword evidence="4" id="KW-0186">Copper</keyword>
<dbReference type="PANTHER" id="PTHR11709">
    <property type="entry name" value="MULTI-COPPER OXIDASE"/>
    <property type="match status" value="1"/>
</dbReference>
<dbReference type="STRING" id="1095630.A0A2J6T6X0"/>
<evidence type="ECO:0000256" key="3">
    <source>
        <dbReference type="ARBA" id="ARBA00023002"/>
    </source>
</evidence>
<evidence type="ECO:0000313" key="9">
    <source>
        <dbReference type="EMBL" id="PMD58765.1"/>
    </source>
</evidence>
<sequence>MKFSPFYALLTGSVVLAQFDYQELRTDYCVTSEPTTPLPYGAPWGLKTANDTNPCNVIRQYEWTVARGFKAPDGYQKEGLFINGQLPGPLIEANWGDTIQVTIHNNISDPEDGTAFHWHGITQTGSPWMDGIPGVQQCPIPSGKSFTYTFTADLYGTSWYHSHYSAQYADGLFGPLIIHGPKTIEYDIDKGPIILSDYFHATSLTLEELALGTDESTVVPFSNNNLINGRNSFNCSRTAANDTTPCESNVGVSKFRFTPGKRHRLRLINAGGDGQQKFSIDGHNMTIIAIDFVPIKPYDAQGTLSFSPLSFVSHISGIVTVGIGQRVDVIVKGLNTTGAFTMRSVLAFCSDDYQPLATAIVYYSHKTLVSNSTAWPALNDSLANCGNDDISLSVPWYPITPTEPTVTQEMEIGLTQNETGHYLWTINNSSFRANYNYPVLLLSNKGNNSYPDSPEWNVYNFGNNASIRIVLVNPGFAVHPMHMHGHNFFILAAGPGEWDGSTIVNPLNPIRRDTLLIPAYSYTVIQFEADNPGAWPFHCHIAAHVAGGLYVTILERPDEIAKIKIPDIMAQTCEDYVEWQQRMVVDEIDSGV</sequence>
<keyword evidence="10" id="KW-1185">Reference proteome</keyword>
<accession>A0A2J6T6X0</accession>
<organism evidence="9 10">
    <name type="scientific">Hyaloscypha bicolor E</name>
    <dbReference type="NCBI Taxonomy" id="1095630"/>
    <lineage>
        <taxon>Eukaryota</taxon>
        <taxon>Fungi</taxon>
        <taxon>Dikarya</taxon>
        <taxon>Ascomycota</taxon>
        <taxon>Pezizomycotina</taxon>
        <taxon>Leotiomycetes</taxon>
        <taxon>Helotiales</taxon>
        <taxon>Hyaloscyphaceae</taxon>
        <taxon>Hyaloscypha</taxon>
        <taxon>Hyaloscypha bicolor</taxon>
    </lineage>
</organism>
<proteinExistence type="inferred from homology"/>
<feature type="domain" description="Plastocyanin-like" evidence="6">
    <location>
        <begin position="191"/>
        <end position="300"/>
    </location>
</feature>
<evidence type="ECO:0000259" key="8">
    <source>
        <dbReference type="Pfam" id="PF07732"/>
    </source>
</evidence>
<dbReference type="OrthoDB" id="2121828at2759"/>
<evidence type="ECO:0000256" key="2">
    <source>
        <dbReference type="ARBA" id="ARBA00022723"/>
    </source>
</evidence>
<dbReference type="InterPro" id="IPR033138">
    <property type="entry name" value="Cu_oxidase_CS"/>
</dbReference>
<dbReference type="Pfam" id="PF07732">
    <property type="entry name" value="Cu-oxidase_3"/>
    <property type="match status" value="1"/>
</dbReference>
<dbReference type="InterPro" id="IPR008972">
    <property type="entry name" value="Cupredoxin"/>
</dbReference>
<reference evidence="9 10" key="1">
    <citation type="submission" date="2016-04" db="EMBL/GenBank/DDBJ databases">
        <title>A degradative enzymes factory behind the ericoid mycorrhizal symbiosis.</title>
        <authorList>
            <consortium name="DOE Joint Genome Institute"/>
            <person name="Martino E."/>
            <person name="Morin E."/>
            <person name="Grelet G."/>
            <person name="Kuo A."/>
            <person name="Kohler A."/>
            <person name="Daghino S."/>
            <person name="Barry K."/>
            <person name="Choi C."/>
            <person name="Cichocki N."/>
            <person name="Clum A."/>
            <person name="Copeland A."/>
            <person name="Hainaut M."/>
            <person name="Haridas S."/>
            <person name="Labutti K."/>
            <person name="Lindquist E."/>
            <person name="Lipzen A."/>
            <person name="Khouja H.-R."/>
            <person name="Murat C."/>
            <person name="Ohm R."/>
            <person name="Olson A."/>
            <person name="Spatafora J."/>
            <person name="Veneault-Fourrey C."/>
            <person name="Henrissat B."/>
            <person name="Grigoriev I."/>
            <person name="Martin F."/>
            <person name="Perotto S."/>
        </authorList>
    </citation>
    <scope>NUCLEOTIDE SEQUENCE [LARGE SCALE GENOMIC DNA]</scope>
    <source>
        <strain evidence="9 10">E</strain>
    </source>
</reference>
<feature type="domain" description="Plastocyanin-like" evidence="8">
    <location>
        <begin position="71"/>
        <end position="182"/>
    </location>
</feature>
<dbReference type="GeneID" id="36596699"/>
<dbReference type="CDD" id="cd13901">
    <property type="entry name" value="CuRO_3_MaLCC_like"/>
    <property type="match status" value="1"/>
</dbReference>
<dbReference type="CDD" id="cd13854">
    <property type="entry name" value="CuRO_1_MaLCC_like"/>
    <property type="match status" value="1"/>
</dbReference>
<dbReference type="SUPFAM" id="SSF49503">
    <property type="entry name" value="Cupredoxins"/>
    <property type="match status" value="3"/>
</dbReference>
<dbReference type="InterPro" id="IPR002355">
    <property type="entry name" value="Cu_oxidase_Cu_BS"/>
</dbReference>
<evidence type="ECO:0000259" key="6">
    <source>
        <dbReference type="Pfam" id="PF00394"/>
    </source>
</evidence>
<feature type="signal peptide" evidence="5">
    <location>
        <begin position="1"/>
        <end position="17"/>
    </location>
</feature>
<gene>
    <name evidence="9" type="ORF">K444DRAFT_724368</name>
</gene>
<name>A0A2J6T6X0_9HELO</name>
<dbReference type="FunFam" id="2.60.40.420:FF:000021">
    <property type="entry name" value="Extracellular dihydrogeodin oxidase/laccase"/>
    <property type="match status" value="1"/>
</dbReference>
<protein>
    <submittedName>
        <fullName evidence="9">Multicopper oxidase</fullName>
    </submittedName>
</protein>
<dbReference type="Pfam" id="PF07731">
    <property type="entry name" value="Cu-oxidase_2"/>
    <property type="match status" value="1"/>
</dbReference>
<dbReference type="GO" id="GO:0005507">
    <property type="term" value="F:copper ion binding"/>
    <property type="evidence" value="ECO:0007669"/>
    <property type="project" value="InterPro"/>
</dbReference>
<dbReference type="InterPro" id="IPR001117">
    <property type="entry name" value="Cu-oxidase_2nd"/>
</dbReference>
<keyword evidence="5" id="KW-0732">Signal</keyword>
<dbReference type="Gene3D" id="2.60.40.420">
    <property type="entry name" value="Cupredoxins - blue copper proteins"/>
    <property type="match status" value="3"/>
</dbReference>
<dbReference type="Pfam" id="PF00394">
    <property type="entry name" value="Cu-oxidase"/>
    <property type="match status" value="1"/>
</dbReference>
<dbReference type="AlphaFoldDB" id="A0A2J6T6X0"/>
<dbReference type="Proteomes" id="UP000235371">
    <property type="component" value="Unassembled WGS sequence"/>
</dbReference>
<evidence type="ECO:0000256" key="1">
    <source>
        <dbReference type="ARBA" id="ARBA00010609"/>
    </source>
</evidence>
<dbReference type="InParanoid" id="A0A2J6T6X0"/>
<evidence type="ECO:0000313" key="10">
    <source>
        <dbReference type="Proteomes" id="UP000235371"/>
    </source>
</evidence>
<feature type="chain" id="PRO_5014362489" evidence="5">
    <location>
        <begin position="18"/>
        <end position="592"/>
    </location>
</feature>
<dbReference type="InterPro" id="IPR011707">
    <property type="entry name" value="Cu-oxidase-like_N"/>
</dbReference>
<evidence type="ECO:0000256" key="5">
    <source>
        <dbReference type="SAM" id="SignalP"/>
    </source>
</evidence>
<dbReference type="PROSITE" id="PS00080">
    <property type="entry name" value="MULTICOPPER_OXIDASE2"/>
    <property type="match status" value="1"/>
</dbReference>
<dbReference type="RefSeq" id="XP_024735669.1">
    <property type="nucleotide sequence ID" value="XM_024888623.1"/>
</dbReference>
<dbReference type="PROSITE" id="PS00079">
    <property type="entry name" value="MULTICOPPER_OXIDASE1"/>
    <property type="match status" value="1"/>
</dbReference>
<keyword evidence="2" id="KW-0479">Metal-binding</keyword>
<comment type="similarity">
    <text evidence="1">Belongs to the multicopper oxidase family.</text>
</comment>
<dbReference type="InterPro" id="IPR011706">
    <property type="entry name" value="Cu-oxidase_C"/>
</dbReference>
<evidence type="ECO:0000256" key="4">
    <source>
        <dbReference type="ARBA" id="ARBA00023008"/>
    </source>
</evidence>
<dbReference type="GO" id="GO:0016491">
    <property type="term" value="F:oxidoreductase activity"/>
    <property type="evidence" value="ECO:0007669"/>
    <property type="project" value="UniProtKB-KW"/>
</dbReference>
<dbReference type="PANTHER" id="PTHR11709:SF145">
    <property type="entry name" value="LCC1"/>
    <property type="match status" value="1"/>
</dbReference>
<feature type="domain" description="Plastocyanin-like" evidence="7">
    <location>
        <begin position="439"/>
        <end position="558"/>
    </location>
</feature>
<dbReference type="EMBL" id="KZ613817">
    <property type="protein sequence ID" value="PMD58765.1"/>
    <property type="molecule type" value="Genomic_DNA"/>
</dbReference>
<keyword evidence="3" id="KW-0560">Oxidoreductase</keyword>